<dbReference type="STRING" id="1499967.U27_03482"/>
<feature type="transmembrane region" description="Helical" evidence="1">
    <location>
        <begin position="146"/>
        <end position="163"/>
    </location>
</feature>
<evidence type="ECO:0000313" key="3">
    <source>
        <dbReference type="EMBL" id="GAK56520.1"/>
    </source>
</evidence>
<feature type="transmembrane region" description="Helical" evidence="1">
    <location>
        <begin position="357"/>
        <end position="376"/>
    </location>
</feature>
<feature type="transmembrane region" description="Helical" evidence="1">
    <location>
        <begin position="117"/>
        <end position="139"/>
    </location>
</feature>
<evidence type="ECO:0000313" key="4">
    <source>
        <dbReference type="Proteomes" id="UP000030661"/>
    </source>
</evidence>
<dbReference type="Proteomes" id="UP000030661">
    <property type="component" value="Unassembled WGS sequence"/>
</dbReference>
<feature type="transmembrane region" description="Helical" evidence="1">
    <location>
        <begin position="460"/>
        <end position="482"/>
    </location>
</feature>
<evidence type="ECO:0000256" key="1">
    <source>
        <dbReference type="SAM" id="Phobius"/>
    </source>
</evidence>
<accession>A0A081BW15</accession>
<dbReference type="EMBL" id="DF820464">
    <property type="protein sequence ID" value="GAK56520.1"/>
    <property type="molecule type" value="Genomic_DNA"/>
</dbReference>
<gene>
    <name evidence="3" type="ORF">U27_03482</name>
</gene>
<name>A0A081BW15_VECG1</name>
<dbReference type="eggNOG" id="COG3333">
    <property type="taxonomic scope" value="Bacteria"/>
</dbReference>
<keyword evidence="1" id="KW-0472">Membrane</keyword>
<sequence length="510" mass="54828">MGVIYLFQEIVRQFSISNLFYVFLATELGIIIGMLPGLTATMGVALLTTLTFKWETGNAILTLIAIYVGAIYGGSRSAILLNIPGTPASAATCLDGYPLARSGQGAQAIGLATTSSFLGSVAGLIALAFLTPLLGGIALKFKSYEIFWVAIFGVAICGNLTAARDPLKGWISGILGILFSFVGMEAIQGHPRLTFGIRELYAGFSIIPVLVGTYGLVEILDNLTQGDRQEKITQIERVIPHLKDVAANWFNILRAGLVGVFTGVIPGVGENIAAYVAYDFAKRGSKHPEKFGKGAIEGLIASETANNACVGGALVPVLSLAIPGSPPAAVLLAALWLHDVRPGPLLQIEAPNYPYEFSAMFFWATVAMFILGLLIVRPLLKILEIRNSILMPIVFLLCTVGTFAINGRLFDIWVMIGFGLLAFPMRKLGYPEAPFVLGIILGPMVDENLRRGLILSNGSLLPFFSSTISMILIICTFFTLFGRTKPVKAGFRMLLTPFSALLKSLRKLFL</sequence>
<feature type="transmembrane region" description="Helical" evidence="1">
    <location>
        <begin position="59"/>
        <end position="79"/>
    </location>
</feature>
<reference evidence="3" key="1">
    <citation type="journal article" date="2015" name="PeerJ">
        <title>First genomic representation of candidate bacterial phylum KSB3 points to enhanced environmental sensing as a trigger of wastewater bulking.</title>
        <authorList>
            <person name="Sekiguchi Y."/>
            <person name="Ohashi A."/>
            <person name="Parks D.H."/>
            <person name="Yamauchi T."/>
            <person name="Tyson G.W."/>
            <person name="Hugenholtz P."/>
        </authorList>
    </citation>
    <scope>NUCLEOTIDE SEQUENCE [LARGE SCALE GENOMIC DNA]</scope>
</reference>
<dbReference type="InterPro" id="IPR002823">
    <property type="entry name" value="DUF112_TM"/>
</dbReference>
<evidence type="ECO:0000259" key="2">
    <source>
        <dbReference type="Pfam" id="PF01970"/>
    </source>
</evidence>
<feature type="transmembrane region" description="Helical" evidence="1">
    <location>
        <begin position="313"/>
        <end position="337"/>
    </location>
</feature>
<keyword evidence="4" id="KW-1185">Reference proteome</keyword>
<feature type="transmembrane region" description="Helical" evidence="1">
    <location>
        <begin position="388"/>
        <end position="405"/>
    </location>
</feature>
<feature type="transmembrane region" description="Helical" evidence="1">
    <location>
        <begin position="199"/>
        <end position="217"/>
    </location>
</feature>
<keyword evidence="1" id="KW-1133">Transmembrane helix</keyword>
<dbReference type="AlphaFoldDB" id="A0A081BW15"/>
<feature type="transmembrane region" description="Helical" evidence="1">
    <location>
        <begin position="252"/>
        <end position="278"/>
    </location>
</feature>
<keyword evidence="1" id="KW-0812">Transmembrane</keyword>
<dbReference type="Pfam" id="PF01970">
    <property type="entry name" value="TctA"/>
    <property type="match status" value="1"/>
</dbReference>
<dbReference type="PANTHER" id="PTHR35342:SF5">
    <property type="entry name" value="TRICARBOXYLIC TRANSPORT PROTEIN"/>
    <property type="match status" value="1"/>
</dbReference>
<feature type="domain" description="DUF112" evidence="2">
    <location>
        <begin position="19"/>
        <end position="437"/>
    </location>
</feature>
<proteinExistence type="predicted"/>
<organism evidence="3">
    <name type="scientific">Vecturithrix granuli</name>
    <dbReference type="NCBI Taxonomy" id="1499967"/>
    <lineage>
        <taxon>Bacteria</taxon>
        <taxon>Candidatus Moduliflexota</taxon>
        <taxon>Candidatus Vecturitrichia</taxon>
        <taxon>Candidatus Vecturitrichales</taxon>
        <taxon>Candidatus Vecturitrichaceae</taxon>
        <taxon>Candidatus Vecturithrix</taxon>
    </lineage>
</organism>
<feature type="transmembrane region" description="Helical" evidence="1">
    <location>
        <begin position="20"/>
        <end position="47"/>
    </location>
</feature>
<dbReference type="HOGENOM" id="CLU_022936_2_0_0"/>
<protein>
    <recommendedName>
        <fullName evidence="2">DUF112 domain-containing protein</fullName>
    </recommendedName>
</protein>
<dbReference type="PANTHER" id="PTHR35342">
    <property type="entry name" value="TRICARBOXYLIC TRANSPORT PROTEIN"/>
    <property type="match status" value="1"/>
</dbReference>
<feature type="transmembrane region" description="Helical" evidence="1">
    <location>
        <begin position="169"/>
        <end position="187"/>
    </location>
</feature>